<feature type="region of interest" description="Disordered" evidence="1">
    <location>
        <begin position="103"/>
        <end position="127"/>
    </location>
</feature>
<evidence type="ECO:0000313" key="2">
    <source>
        <dbReference type="EMBL" id="ESU37564.1"/>
    </source>
</evidence>
<protein>
    <submittedName>
        <fullName evidence="2">Uncharacterized protein</fullName>
    </submittedName>
</protein>
<evidence type="ECO:0000313" key="3">
    <source>
        <dbReference type="Proteomes" id="UP000018320"/>
    </source>
</evidence>
<proteinExistence type="predicted"/>
<dbReference type="EMBL" id="AHGT01000025">
    <property type="protein sequence ID" value="ESU37564.1"/>
    <property type="molecule type" value="Genomic_DNA"/>
</dbReference>
<evidence type="ECO:0000256" key="1">
    <source>
        <dbReference type="SAM" id="MobiDB-lite"/>
    </source>
</evidence>
<accession>V6TFV9</accession>
<dbReference type="Proteomes" id="UP000018320">
    <property type="component" value="Unassembled WGS sequence"/>
</dbReference>
<dbReference type="VEuPathDB" id="GiardiaDB:GL50803_009132"/>
<reference evidence="2 3" key="2">
    <citation type="journal article" date="2013" name="Genome Biol. Evol.">
        <title>Genome sequencing of Giardia lamblia genotypes A2 and B isolates (DH and GS) and comparative analysis with the genomes of genotypes A1 and E (WB and Pig).</title>
        <authorList>
            <person name="Adam R.D."/>
            <person name="Dahlstrom E.W."/>
            <person name="Martens C.A."/>
            <person name="Bruno D.P."/>
            <person name="Barbian K.D."/>
            <person name="Ricklefs S.M."/>
            <person name="Hernandez M.M."/>
            <person name="Narla N.P."/>
            <person name="Patel R.B."/>
            <person name="Porcella S.F."/>
            <person name="Nash T.E."/>
        </authorList>
    </citation>
    <scope>NUCLEOTIDE SEQUENCE [LARGE SCALE GENOMIC DNA]</scope>
    <source>
        <strain evidence="2 3">DH</strain>
    </source>
</reference>
<name>V6TFV9_GIAIN</name>
<sequence length="172" mass="19048">MGGIVKNKMALRKPQVTMGNNVLKIHLSVPIQSTADTISTLHRFIDSVEDLCYKSDYGTIALTIKCKQRTCPQSNCCTIFNKIPRNRRVNSRNRKLKSHRRYVAPPFSPMNSSRPDCPKDTKSVKATTQNEALAHSSNLNAGFLGSRTSETGCTSASLAANEMRTCEDPIDE</sequence>
<dbReference type="VEuPathDB" id="GiardiaDB:DHA2_153299"/>
<reference evidence="3" key="1">
    <citation type="submission" date="2012-02" db="EMBL/GenBank/DDBJ databases">
        <title>Genome sequencing of Giardia lamblia Genotypes A2 and B isolates (DH and GS) and comparative analysis with the genomes of Genotypes A1 and E (WB and Pig).</title>
        <authorList>
            <person name="Adam R."/>
            <person name="Dahlstrom E."/>
            <person name="Martens C."/>
            <person name="Bruno D."/>
            <person name="Barbian K."/>
            <person name="Porcella S.F."/>
            <person name="Nash T."/>
        </authorList>
    </citation>
    <scope>NUCLEOTIDE SEQUENCE</scope>
    <source>
        <strain evidence="3">DH</strain>
    </source>
</reference>
<organism evidence="2 3">
    <name type="scientific">Giardia intestinalis</name>
    <name type="common">Giardia lamblia</name>
    <dbReference type="NCBI Taxonomy" id="5741"/>
    <lineage>
        <taxon>Eukaryota</taxon>
        <taxon>Metamonada</taxon>
        <taxon>Diplomonadida</taxon>
        <taxon>Hexamitidae</taxon>
        <taxon>Giardiinae</taxon>
        <taxon>Giardia</taxon>
    </lineage>
</organism>
<dbReference type="VEuPathDB" id="GiardiaDB:QR46_3500"/>
<comment type="caution">
    <text evidence="2">The sequence shown here is derived from an EMBL/GenBank/DDBJ whole genome shotgun (WGS) entry which is preliminary data.</text>
</comment>
<dbReference type="AlphaFoldDB" id="V6TFV9"/>
<gene>
    <name evidence="2" type="ORF">DHA2_153299</name>
</gene>